<gene>
    <name evidence="1" type="ORF">MSEDJ_22360</name>
</gene>
<dbReference type="KEGG" id="msei:MSEDJ_22360"/>
<name>A0A7I7QPY2_9MYCO</name>
<accession>A0A7I7QPY2</accession>
<sequence length="97" mass="11028">MDIRQWTINRKVTHIMGEAHIVAPASDREDRRLLLVDGDQTLGQLIYYVSTGQVAEVVPHKGPVHDRLVQEAKDRGLLHGKDIPDHLQHDQEHRSLG</sequence>
<dbReference type="EMBL" id="AP022588">
    <property type="protein sequence ID" value="BBY28140.1"/>
    <property type="molecule type" value="Genomic_DNA"/>
</dbReference>
<reference evidence="1 2" key="1">
    <citation type="journal article" date="2019" name="Emerg. Microbes Infect.">
        <title>Comprehensive subspecies identification of 175 nontuberculous mycobacteria species based on 7547 genomic profiles.</title>
        <authorList>
            <person name="Matsumoto Y."/>
            <person name="Kinjo T."/>
            <person name="Motooka D."/>
            <person name="Nabeya D."/>
            <person name="Jung N."/>
            <person name="Uechi K."/>
            <person name="Horii T."/>
            <person name="Iida T."/>
            <person name="Fujita J."/>
            <person name="Nakamura S."/>
        </authorList>
    </citation>
    <scope>NUCLEOTIDE SEQUENCE [LARGE SCALE GENOMIC DNA]</scope>
    <source>
        <strain evidence="1 2">JCM 17899</strain>
    </source>
</reference>
<evidence type="ECO:0000313" key="2">
    <source>
        <dbReference type="Proteomes" id="UP000467193"/>
    </source>
</evidence>
<organism evidence="1 2">
    <name type="scientific">Mycolicibacterium sediminis</name>
    <dbReference type="NCBI Taxonomy" id="1286180"/>
    <lineage>
        <taxon>Bacteria</taxon>
        <taxon>Bacillati</taxon>
        <taxon>Actinomycetota</taxon>
        <taxon>Actinomycetes</taxon>
        <taxon>Mycobacteriales</taxon>
        <taxon>Mycobacteriaceae</taxon>
        <taxon>Mycolicibacterium</taxon>
    </lineage>
</organism>
<protein>
    <submittedName>
        <fullName evidence="1">Uncharacterized protein</fullName>
    </submittedName>
</protein>
<evidence type="ECO:0000313" key="1">
    <source>
        <dbReference type="EMBL" id="BBY28140.1"/>
    </source>
</evidence>
<dbReference type="AlphaFoldDB" id="A0A7I7QPY2"/>
<keyword evidence="2" id="KW-1185">Reference proteome</keyword>
<proteinExistence type="predicted"/>
<dbReference type="Proteomes" id="UP000467193">
    <property type="component" value="Chromosome"/>
</dbReference>